<protein>
    <submittedName>
        <fullName evidence="6">Uncharacterized protein</fullName>
    </submittedName>
</protein>
<dbReference type="InterPro" id="IPR043203">
    <property type="entry name" value="VGCC_Ca_Na"/>
</dbReference>
<organism evidence="6 7">
    <name type="scientific">Xenoophorus captivus</name>
    <dbReference type="NCBI Taxonomy" id="1517983"/>
    <lineage>
        <taxon>Eukaryota</taxon>
        <taxon>Metazoa</taxon>
        <taxon>Chordata</taxon>
        <taxon>Craniata</taxon>
        <taxon>Vertebrata</taxon>
        <taxon>Euteleostomi</taxon>
        <taxon>Actinopterygii</taxon>
        <taxon>Neopterygii</taxon>
        <taxon>Teleostei</taxon>
        <taxon>Neoteleostei</taxon>
        <taxon>Acanthomorphata</taxon>
        <taxon>Ovalentaria</taxon>
        <taxon>Atherinomorphae</taxon>
        <taxon>Cyprinodontiformes</taxon>
        <taxon>Goodeidae</taxon>
        <taxon>Xenoophorus</taxon>
    </lineage>
</organism>
<evidence type="ECO:0000256" key="1">
    <source>
        <dbReference type="ARBA" id="ARBA00004141"/>
    </source>
</evidence>
<sequence length="109" mass="12596">MAEPGDCYEEIFQLVCHVLRKAKRRSAALYYTLRGKPAPASAGRGNRRSGGNVNGDRHHLRHHRCKDLWKDMRRKLWGIVESKYFSRGIMVAILINTISMGIEHHNQVR</sequence>
<evidence type="ECO:0000256" key="3">
    <source>
        <dbReference type="ARBA" id="ARBA00022989"/>
    </source>
</evidence>
<keyword evidence="4" id="KW-0472">Membrane</keyword>
<evidence type="ECO:0000256" key="4">
    <source>
        <dbReference type="ARBA" id="ARBA00023136"/>
    </source>
</evidence>
<dbReference type="Gene3D" id="1.20.120.350">
    <property type="entry name" value="Voltage-gated potassium channels. Chain C"/>
    <property type="match status" value="1"/>
</dbReference>
<evidence type="ECO:0000313" key="7">
    <source>
        <dbReference type="Proteomes" id="UP001434883"/>
    </source>
</evidence>
<dbReference type="InterPro" id="IPR027359">
    <property type="entry name" value="Volt_channel_dom_sf"/>
</dbReference>
<keyword evidence="2" id="KW-0812">Transmembrane</keyword>
<proteinExistence type="predicted"/>
<name>A0ABV0RHU3_9TELE</name>
<reference evidence="6 7" key="1">
    <citation type="submission" date="2021-06" db="EMBL/GenBank/DDBJ databases">
        <authorList>
            <person name="Palmer J.M."/>
        </authorList>
    </citation>
    <scope>NUCLEOTIDE SEQUENCE [LARGE SCALE GENOMIC DNA]</scope>
    <source>
        <strain evidence="6 7">XC_2019</strain>
        <tissue evidence="6">Muscle</tissue>
    </source>
</reference>
<keyword evidence="3" id="KW-1133">Transmembrane helix</keyword>
<comment type="subcellular location">
    <subcellularLocation>
        <location evidence="1">Membrane</location>
        <topology evidence="1">Multi-pass membrane protein</topology>
    </subcellularLocation>
</comment>
<accession>A0ABV0RHU3</accession>
<evidence type="ECO:0000313" key="6">
    <source>
        <dbReference type="EMBL" id="MEQ2207721.1"/>
    </source>
</evidence>
<dbReference type="PANTHER" id="PTHR10037:SF209">
    <property type="entry name" value="VOLTAGE-DEPENDENT T-TYPE CALCIUM CHANNEL SUBUNIT ALPHA"/>
    <property type="match status" value="1"/>
</dbReference>
<dbReference type="EMBL" id="JAHRIN010045656">
    <property type="protein sequence ID" value="MEQ2207721.1"/>
    <property type="molecule type" value="Genomic_DNA"/>
</dbReference>
<comment type="caution">
    <text evidence="6">The sequence shown here is derived from an EMBL/GenBank/DDBJ whole genome shotgun (WGS) entry which is preliminary data.</text>
</comment>
<gene>
    <name evidence="6" type="ORF">XENOCAPTIV_017494</name>
</gene>
<keyword evidence="7" id="KW-1185">Reference proteome</keyword>
<feature type="region of interest" description="Disordered" evidence="5">
    <location>
        <begin position="36"/>
        <end position="58"/>
    </location>
</feature>
<evidence type="ECO:0000256" key="2">
    <source>
        <dbReference type="ARBA" id="ARBA00022692"/>
    </source>
</evidence>
<dbReference type="PANTHER" id="PTHR10037">
    <property type="entry name" value="VOLTAGE-GATED CATION CHANNEL CALCIUM AND SODIUM"/>
    <property type="match status" value="1"/>
</dbReference>
<evidence type="ECO:0000256" key="5">
    <source>
        <dbReference type="SAM" id="MobiDB-lite"/>
    </source>
</evidence>
<dbReference type="Proteomes" id="UP001434883">
    <property type="component" value="Unassembled WGS sequence"/>
</dbReference>